<keyword evidence="2" id="KW-0238">DNA-binding</keyword>
<dbReference type="HOGENOM" id="CLU_044190_0_0_11"/>
<organism evidence="5 6">
    <name type="scientific">Gordonia polyisoprenivorans (strain DSM 44266 / VH2)</name>
    <dbReference type="NCBI Taxonomy" id="1112204"/>
    <lineage>
        <taxon>Bacteria</taxon>
        <taxon>Bacillati</taxon>
        <taxon>Actinomycetota</taxon>
        <taxon>Actinomycetes</taxon>
        <taxon>Mycobacteriales</taxon>
        <taxon>Gordoniaceae</taxon>
        <taxon>Gordonia</taxon>
    </lineage>
</organism>
<dbReference type="InterPro" id="IPR011008">
    <property type="entry name" value="Dimeric_a/b-barrel"/>
</dbReference>
<reference evidence="5 6" key="1">
    <citation type="journal article" date="2012" name="Appl. Environ. Microbiol.">
        <title>Involvement of two latex-clearing proteins during rubber degradation and insights into the subsequent degradation pathway revealed by the genome sequence of Gordonia polyisoprenivorans strain VH2.</title>
        <authorList>
            <person name="Hiessl S."/>
            <person name="Schuldes J."/>
            <person name="Thurmer A."/>
            <person name="Halbsguth T."/>
            <person name="Broker D."/>
            <person name="Angelov A."/>
            <person name="Liebl W."/>
            <person name="Daniel R."/>
            <person name="Steinbuchel A."/>
        </authorList>
    </citation>
    <scope>NUCLEOTIDE SEQUENCE [LARGE SCALE GENOMIC DNA]</scope>
    <source>
        <strain evidence="6">DSM 44266 / VH2</strain>
    </source>
</reference>
<dbReference type="PANTHER" id="PTHR30154">
    <property type="entry name" value="LEUCINE-RESPONSIVE REGULATORY PROTEIN"/>
    <property type="match status" value="1"/>
</dbReference>
<proteinExistence type="predicted"/>
<dbReference type="STRING" id="1112204.GPOL_c12940"/>
<evidence type="ECO:0000313" key="5">
    <source>
        <dbReference type="EMBL" id="AFA72349.1"/>
    </source>
</evidence>
<dbReference type="SMART" id="SM00344">
    <property type="entry name" value="HTH_ASNC"/>
    <property type="match status" value="2"/>
</dbReference>
<feature type="domain" description="HTH asnC-type" evidence="4">
    <location>
        <begin position="17"/>
        <end position="77"/>
    </location>
</feature>
<dbReference type="GO" id="GO:0043200">
    <property type="term" value="P:response to amino acid"/>
    <property type="evidence" value="ECO:0007669"/>
    <property type="project" value="TreeGrafter"/>
</dbReference>
<name>H6N3J0_GORPV</name>
<evidence type="ECO:0000259" key="4">
    <source>
        <dbReference type="PROSITE" id="PS50956"/>
    </source>
</evidence>
<keyword evidence="3" id="KW-0804">Transcription</keyword>
<dbReference type="Gene3D" id="1.10.10.10">
    <property type="entry name" value="Winged helix-like DNA-binding domain superfamily/Winged helix DNA-binding domain"/>
    <property type="match status" value="2"/>
</dbReference>
<evidence type="ECO:0000256" key="3">
    <source>
        <dbReference type="ARBA" id="ARBA00023163"/>
    </source>
</evidence>
<dbReference type="EMBL" id="CP003119">
    <property type="protein sequence ID" value="AFA72349.1"/>
    <property type="molecule type" value="Genomic_DNA"/>
</dbReference>
<dbReference type="InterPro" id="IPR019888">
    <property type="entry name" value="Tscrpt_reg_AsnC-like"/>
</dbReference>
<dbReference type="PRINTS" id="PR00033">
    <property type="entry name" value="HTHASNC"/>
</dbReference>
<feature type="domain" description="HTH asnC-type" evidence="4">
    <location>
        <begin position="196"/>
        <end position="256"/>
    </location>
</feature>
<dbReference type="PROSITE" id="PS50956">
    <property type="entry name" value="HTH_ASNC_2"/>
    <property type="match status" value="2"/>
</dbReference>
<dbReference type="RefSeq" id="WP_014359236.1">
    <property type="nucleotide sequence ID" value="NC_016906.1"/>
</dbReference>
<dbReference type="Pfam" id="PF13404">
    <property type="entry name" value="HTH_AsnC-type"/>
    <property type="match status" value="2"/>
</dbReference>
<dbReference type="Pfam" id="PF01037">
    <property type="entry name" value="AsnC_trans_reg"/>
    <property type="match status" value="1"/>
</dbReference>
<sequence length="347" mass="36945">MAETSTEAGVRRESFQLDDLDRRVLRCLQLAPRGAFHAFADLLEVSEQTVARRYRRMREAGIVRVSAIVSAEALGETTWLVRVVCRPSGARKLAQALARRDDVGWVFLAGVGNEVILAVRARSADARADLLLMRLPATAEVLAMSSAVVLHEFPVGTRSSGHHLGIDLGGDVEDRLLALEDSGPSRQNAADGDATLDQSDWTLIRRLEADGRASYATLASAANMTAGAATRRVHALLARGVITLGVDIAPQAVGRTTEAQIWMSAPPAILQRCGGVLAALPEVAFVAAVSGTRNLVASIVCRSHADLYRFLTDTLGAVDGLADIEVVPTVAMVKQATSLVDQEVLAP</sequence>
<gene>
    <name evidence="5" type="ordered locus">GPOL_c12940</name>
</gene>
<dbReference type="eggNOG" id="COG1522">
    <property type="taxonomic scope" value="Bacteria"/>
</dbReference>
<keyword evidence="1" id="KW-0805">Transcription regulation</keyword>
<dbReference type="PANTHER" id="PTHR30154:SF34">
    <property type="entry name" value="TRANSCRIPTIONAL REGULATOR AZLB"/>
    <property type="match status" value="1"/>
</dbReference>
<dbReference type="KEGG" id="gpo:GPOL_c12940"/>
<protein>
    <submittedName>
        <fullName evidence="5">Putative transcriptional regulator, AsnC family</fullName>
    </submittedName>
</protein>
<dbReference type="InterPro" id="IPR036390">
    <property type="entry name" value="WH_DNA-bd_sf"/>
</dbReference>
<dbReference type="InterPro" id="IPR000485">
    <property type="entry name" value="AsnC-type_HTH_dom"/>
</dbReference>
<dbReference type="Proteomes" id="UP000009154">
    <property type="component" value="Chromosome"/>
</dbReference>
<dbReference type="GO" id="GO:0005829">
    <property type="term" value="C:cytosol"/>
    <property type="evidence" value="ECO:0007669"/>
    <property type="project" value="TreeGrafter"/>
</dbReference>
<dbReference type="Gene3D" id="3.30.70.920">
    <property type="match status" value="1"/>
</dbReference>
<dbReference type="SUPFAM" id="SSF46785">
    <property type="entry name" value="Winged helix' DNA-binding domain"/>
    <property type="match status" value="2"/>
</dbReference>
<accession>H6N3J0</accession>
<dbReference type="SUPFAM" id="SSF54909">
    <property type="entry name" value="Dimeric alpha+beta barrel"/>
    <property type="match status" value="1"/>
</dbReference>
<keyword evidence="6" id="KW-1185">Reference proteome</keyword>
<evidence type="ECO:0000313" key="6">
    <source>
        <dbReference type="Proteomes" id="UP000009154"/>
    </source>
</evidence>
<evidence type="ECO:0000256" key="2">
    <source>
        <dbReference type="ARBA" id="ARBA00023125"/>
    </source>
</evidence>
<evidence type="ECO:0000256" key="1">
    <source>
        <dbReference type="ARBA" id="ARBA00023015"/>
    </source>
</evidence>
<dbReference type="AlphaFoldDB" id="H6N3J0"/>
<dbReference type="GeneID" id="90158351"/>
<dbReference type="InterPro" id="IPR019887">
    <property type="entry name" value="Tscrpt_reg_AsnC/Lrp_C"/>
</dbReference>
<dbReference type="GO" id="GO:0043565">
    <property type="term" value="F:sequence-specific DNA binding"/>
    <property type="evidence" value="ECO:0007669"/>
    <property type="project" value="InterPro"/>
</dbReference>
<dbReference type="InterPro" id="IPR036388">
    <property type="entry name" value="WH-like_DNA-bd_sf"/>
</dbReference>